<keyword evidence="5 18" id="KW-0479">Metal-binding</keyword>
<feature type="binding site" evidence="18">
    <location>
        <begin position="130"/>
        <end position="136"/>
    </location>
    <ligand>
        <name>(6S)-NADPHX</name>
        <dbReference type="ChEBI" id="CHEBI:64076"/>
    </ligand>
</feature>
<evidence type="ECO:0000259" key="21">
    <source>
        <dbReference type="PROSITE" id="PS51385"/>
    </source>
</evidence>
<feature type="binding site" evidence="18">
    <location>
        <begin position="58"/>
        <end position="62"/>
    </location>
    <ligand>
        <name>(6S)-NADPHX</name>
        <dbReference type="ChEBI" id="CHEBI:64076"/>
    </ligand>
</feature>
<dbReference type="GO" id="GO:0046872">
    <property type="term" value="F:metal ion binding"/>
    <property type="evidence" value="ECO:0007669"/>
    <property type="project" value="UniProtKB-UniRule"/>
</dbReference>
<comment type="cofactor">
    <cofactor evidence="17">
        <name>Mg(2+)</name>
        <dbReference type="ChEBI" id="CHEBI:18420"/>
    </cofactor>
</comment>
<dbReference type="HAMAP" id="MF_01966">
    <property type="entry name" value="NADHX_epimerase"/>
    <property type="match status" value="1"/>
</dbReference>
<comment type="function">
    <text evidence="17">Catalyzes the dehydration of the S-form of NAD(P)HX at the expense of ADP, which is converted to AMP. Together with NAD(P)HX epimerase, which catalyzes the epimerization of the S- and R-forms, the enzyme allows the repair of both epimers of NAD(P)HX, a damaged form of NAD(P)H that is a result of enzymatic or heat-dependent hydration.</text>
</comment>
<dbReference type="PANTHER" id="PTHR12592">
    <property type="entry name" value="ATP-DEPENDENT (S)-NAD(P)H-HYDRATE DEHYDRATASE FAMILY MEMBER"/>
    <property type="match status" value="1"/>
</dbReference>
<evidence type="ECO:0000256" key="15">
    <source>
        <dbReference type="ARBA" id="ARBA00048238"/>
    </source>
</evidence>
<proteinExistence type="inferred from homology"/>
<dbReference type="NCBIfam" id="TIGR00196">
    <property type="entry name" value="yjeF_cterm"/>
    <property type="match status" value="1"/>
</dbReference>
<feature type="binding site" evidence="18">
    <location>
        <position position="162"/>
    </location>
    <ligand>
        <name>K(+)</name>
        <dbReference type="ChEBI" id="CHEBI:29103"/>
    </ligand>
</feature>
<keyword evidence="9 18" id="KW-0630">Potassium</keyword>
<evidence type="ECO:0000259" key="20">
    <source>
        <dbReference type="PROSITE" id="PS51383"/>
    </source>
</evidence>
<organism evidence="22 23">
    <name type="scientific">Arenibacter nanhaiticus</name>
    <dbReference type="NCBI Taxonomy" id="558155"/>
    <lineage>
        <taxon>Bacteria</taxon>
        <taxon>Pseudomonadati</taxon>
        <taxon>Bacteroidota</taxon>
        <taxon>Flavobacteriia</taxon>
        <taxon>Flavobacteriales</taxon>
        <taxon>Flavobacteriaceae</taxon>
        <taxon>Arenibacter</taxon>
    </lineage>
</organism>
<comment type="catalytic activity">
    <reaction evidence="16 17 19">
        <text>(6S)-NADPHX + ADP = AMP + phosphate + NADPH + H(+)</text>
        <dbReference type="Rhea" id="RHEA:32235"/>
        <dbReference type="ChEBI" id="CHEBI:15378"/>
        <dbReference type="ChEBI" id="CHEBI:43474"/>
        <dbReference type="ChEBI" id="CHEBI:57783"/>
        <dbReference type="ChEBI" id="CHEBI:64076"/>
        <dbReference type="ChEBI" id="CHEBI:456215"/>
        <dbReference type="ChEBI" id="CHEBI:456216"/>
        <dbReference type="EC" id="4.2.1.136"/>
    </reaction>
</comment>
<dbReference type="PROSITE" id="PS51385">
    <property type="entry name" value="YJEF_N"/>
    <property type="match status" value="1"/>
</dbReference>
<evidence type="ECO:0000313" key="22">
    <source>
        <dbReference type="EMBL" id="SHJ73281.1"/>
    </source>
</evidence>
<dbReference type="PANTHER" id="PTHR12592:SF0">
    <property type="entry name" value="ATP-DEPENDENT (S)-NAD(P)H-HYDRATE DEHYDRATASE"/>
    <property type="match status" value="1"/>
</dbReference>
<dbReference type="SUPFAM" id="SSF53613">
    <property type="entry name" value="Ribokinase-like"/>
    <property type="match status" value="1"/>
</dbReference>
<comment type="function">
    <text evidence="18">Catalyzes the epimerization of the S- and R-forms of NAD(P)HX, a damaged form of NAD(P)H that is a result of enzymatic or heat-dependent hydration. This is a prerequisite for the S-specific NAD(P)H-hydrate dehydratase to allow the repair of both epimers of NAD(P)HX.</text>
</comment>
<feature type="binding site" evidence="18">
    <location>
        <position position="126"/>
    </location>
    <ligand>
        <name>K(+)</name>
        <dbReference type="ChEBI" id="CHEBI:29103"/>
    </ligand>
</feature>
<dbReference type="AlphaFoldDB" id="A0A1M6LQ28"/>
<comment type="caution">
    <text evidence="18">Lacks conserved residue(s) required for the propagation of feature annotation.</text>
</comment>
<comment type="catalytic activity">
    <reaction evidence="2 18 19">
        <text>(6R)-NADPHX = (6S)-NADPHX</text>
        <dbReference type="Rhea" id="RHEA:32227"/>
        <dbReference type="ChEBI" id="CHEBI:64076"/>
        <dbReference type="ChEBI" id="CHEBI:64077"/>
        <dbReference type="EC" id="5.1.99.6"/>
    </reaction>
</comment>
<evidence type="ECO:0000256" key="6">
    <source>
        <dbReference type="ARBA" id="ARBA00022741"/>
    </source>
</evidence>
<keyword evidence="8 17" id="KW-0521">NADP</keyword>
<sequence>MKIFNAQQIYDADKFTIEKQNIESEMLMERAAVQIFNWMHLRMQGAPVKVHLFCGIGNNGGDGIALARHLQEHGYNIAVHVVNYSEKRSKDFLINLNRLQDRKVWPNFLNHVSEFPAIDKNDVIVDAIFGIGLNRAPDQWVVNLIEYLNASSAFILSIDLPSGLFMETGVDNTAGIIKANHVLSFQAPKLVFFLPETGVNIGQWEILDIGLDMEFLSGLPTQYELMGKSEVVPMYLPRNKFSHKGTYGHSLIIGGSYGKIGAVILSAKACLKAGSGLVTSYVPSCGYIPMQTSLAEAMVVVDQGEKELIDITFDIVPSVIGIGIGLGVSETTTKAFTAFLKHNKSPLVVDADALNILSKNKSLLKLLPADSVLTPHPKELERLIGPWKDDFEKLKKAKMFSNKYNIVLVIKGAHSMVIYKGIGYINSTGNPGMATAGSGDVLTGVITGLIAQGYASSLAAVFGVYLHGKAGDIAVEDCGYEALTASGIIECIGKAYLDLFYVPQPKQEKEQEEVEEAKS</sequence>
<comment type="similarity">
    <text evidence="3 19">In the N-terminal section; belongs to the NnrE/AIBP family.</text>
</comment>
<comment type="catalytic activity">
    <reaction evidence="1 18 19">
        <text>(6R)-NADHX = (6S)-NADHX</text>
        <dbReference type="Rhea" id="RHEA:32215"/>
        <dbReference type="ChEBI" id="CHEBI:64074"/>
        <dbReference type="ChEBI" id="CHEBI:64075"/>
        <dbReference type="EC" id="5.1.99.6"/>
    </reaction>
</comment>
<comment type="subunit">
    <text evidence="17">Homotetramer.</text>
</comment>
<feature type="binding site" evidence="17">
    <location>
        <begin position="411"/>
        <end position="415"/>
    </location>
    <ligand>
        <name>AMP</name>
        <dbReference type="ChEBI" id="CHEBI:456215"/>
    </ligand>
</feature>
<comment type="function">
    <text evidence="14 19">Bifunctional enzyme that catalyzes the epimerization of the S- and R-forms of NAD(P)HX and the dehydration of the S-form of NAD(P)HX at the expense of ADP, which is converted to AMP. This allows the repair of both epimers of NAD(P)HX, a damaged form of NAD(P)H that is a result of enzymatic or heat-dependent hydration.</text>
</comment>
<feature type="domain" description="YjeF N-terminal" evidence="21">
    <location>
        <begin position="9"/>
        <end position="217"/>
    </location>
</feature>
<dbReference type="RefSeq" id="WP_072765669.1">
    <property type="nucleotide sequence ID" value="NZ_FQYX01000033.1"/>
</dbReference>
<evidence type="ECO:0000256" key="2">
    <source>
        <dbReference type="ARBA" id="ARBA00000909"/>
    </source>
</evidence>
<dbReference type="Pfam" id="PF01256">
    <property type="entry name" value="Carb_kinase"/>
    <property type="match status" value="1"/>
</dbReference>
<feature type="domain" description="YjeF C-terminal" evidence="20">
    <location>
        <begin position="227"/>
        <end position="499"/>
    </location>
</feature>
<comment type="similarity">
    <text evidence="4 19">In the C-terminal section; belongs to the NnrD/CARKD family.</text>
</comment>
<dbReference type="SUPFAM" id="SSF64153">
    <property type="entry name" value="YjeF N-terminal domain-like"/>
    <property type="match status" value="1"/>
</dbReference>
<dbReference type="EMBL" id="FQYX01000033">
    <property type="protein sequence ID" value="SHJ73281.1"/>
    <property type="molecule type" value="Genomic_DNA"/>
</dbReference>
<dbReference type="InterPro" id="IPR036652">
    <property type="entry name" value="YjeF_N_dom_sf"/>
</dbReference>
<keyword evidence="12 17" id="KW-0456">Lyase</keyword>
<dbReference type="PIRSF" id="PIRSF017184">
    <property type="entry name" value="Nnr"/>
    <property type="match status" value="1"/>
</dbReference>
<dbReference type="Gene3D" id="3.40.1190.20">
    <property type="match status" value="1"/>
</dbReference>
<dbReference type="PROSITE" id="PS01050">
    <property type="entry name" value="YJEF_C_2"/>
    <property type="match status" value="1"/>
</dbReference>
<dbReference type="GO" id="GO:0052855">
    <property type="term" value="F:ADP-dependent NAD(P)H-hydrate dehydratase activity"/>
    <property type="evidence" value="ECO:0007669"/>
    <property type="project" value="UniProtKB-UniRule"/>
</dbReference>
<evidence type="ECO:0000256" key="13">
    <source>
        <dbReference type="ARBA" id="ARBA00023268"/>
    </source>
</evidence>
<keyword evidence="22" id="KW-0808">Transferase</keyword>
<keyword evidence="23" id="KW-1185">Reference proteome</keyword>
<keyword evidence="7 17" id="KW-0067">ATP-binding</keyword>
<evidence type="ECO:0000256" key="7">
    <source>
        <dbReference type="ARBA" id="ARBA00022840"/>
    </source>
</evidence>
<dbReference type="EC" id="4.2.1.136" evidence="19"/>
<evidence type="ECO:0000256" key="1">
    <source>
        <dbReference type="ARBA" id="ARBA00000013"/>
    </source>
</evidence>
<evidence type="ECO:0000256" key="10">
    <source>
        <dbReference type="ARBA" id="ARBA00023027"/>
    </source>
</evidence>
<dbReference type="GO" id="GO:0052856">
    <property type="term" value="F:NAD(P)HX epimerase activity"/>
    <property type="evidence" value="ECO:0007669"/>
    <property type="project" value="UniProtKB-UniRule"/>
</dbReference>
<feature type="binding site" evidence="17">
    <location>
        <position position="262"/>
    </location>
    <ligand>
        <name>(6S)-NADPHX</name>
        <dbReference type="ChEBI" id="CHEBI:64076"/>
    </ligand>
</feature>
<evidence type="ECO:0000256" key="11">
    <source>
        <dbReference type="ARBA" id="ARBA00023235"/>
    </source>
</evidence>
<dbReference type="CDD" id="cd01171">
    <property type="entry name" value="YXKO-related"/>
    <property type="match status" value="1"/>
</dbReference>
<dbReference type="PROSITE" id="PS51383">
    <property type="entry name" value="YJEF_C_3"/>
    <property type="match status" value="1"/>
</dbReference>
<evidence type="ECO:0000256" key="19">
    <source>
        <dbReference type="PIRNR" id="PIRNR017184"/>
    </source>
</evidence>
<dbReference type="OrthoDB" id="9806925at2"/>
<keyword evidence="22" id="KW-0418">Kinase</keyword>
<dbReference type="GO" id="GO:0110051">
    <property type="term" value="P:metabolite repair"/>
    <property type="evidence" value="ECO:0007669"/>
    <property type="project" value="TreeGrafter"/>
</dbReference>
<evidence type="ECO:0000256" key="17">
    <source>
        <dbReference type="HAMAP-Rule" id="MF_01965"/>
    </source>
</evidence>
<evidence type="ECO:0000256" key="3">
    <source>
        <dbReference type="ARBA" id="ARBA00006001"/>
    </source>
</evidence>
<evidence type="ECO:0000313" key="23">
    <source>
        <dbReference type="Proteomes" id="UP000184231"/>
    </source>
</evidence>
<evidence type="ECO:0000256" key="4">
    <source>
        <dbReference type="ARBA" id="ARBA00009524"/>
    </source>
</evidence>
<accession>A0A1M6LQ28</accession>
<feature type="binding site" evidence="17">
    <location>
        <position position="325"/>
    </location>
    <ligand>
        <name>(6S)-NADPHX</name>
        <dbReference type="ChEBI" id="CHEBI:64076"/>
    </ligand>
</feature>
<feature type="binding site" evidence="17">
    <location>
        <position position="376"/>
    </location>
    <ligand>
        <name>(6S)-NADPHX</name>
        <dbReference type="ChEBI" id="CHEBI:64076"/>
    </ligand>
</feature>
<evidence type="ECO:0000256" key="12">
    <source>
        <dbReference type="ARBA" id="ARBA00023239"/>
    </source>
</evidence>
<dbReference type="STRING" id="558155.SAMN04487911_13311"/>
<keyword evidence="10 17" id="KW-0520">NAD</keyword>
<keyword evidence="6 17" id="KW-0547">Nucleotide-binding</keyword>
<dbReference type="Pfam" id="PF03853">
    <property type="entry name" value="YjeF_N"/>
    <property type="match status" value="1"/>
</dbReference>
<name>A0A1M6LQ28_9FLAO</name>
<dbReference type="GO" id="GO:0016301">
    <property type="term" value="F:kinase activity"/>
    <property type="evidence" value="ECO:0007669"/>
    <property type="project" value="UniProtKB-KW"/>
</dbReference>
<dbReference type="GO" id="GO:0046496">
    <property type="term" value="P:nicotinamide nucleotide metabolic process"/>
    <property type="evidence" value="ECO:0007669"/>
    <property type="project" value="UniProtKB-UniRule"/>
</dbReference>
<comment type="cofactor">
    <cofactor evidence="18 19">
        <name>K(+)</name>
        <dbReference type="ChEBI" id="CHEBI:29103"/>
    </cofactor>
    <text evidence="18 19">Binds 1 potassium ion per subunit.</text>
</comment>
<gene>
    <name evidence="17" type="primary">nnrD</name>
    <name evidence="18" type="synonym">nnrE</name>
    <name evidence="22" type="ORF">SAMN04487911_13311</name>
</gene>
<feature type="binding site" evidence="17">
    <location>
        <position position="440"/>
    </location>
    <ligand>
        <name>(6S)-NADPHX</name>
        <dbReference type="ChEBI" id="CHEBI:64076"/>
    </ligand>
</feature>
<dbReference type="HAMAP" id="MF_01965">
    <property type="entry name" value="NADHX_dehydratase"/>
    <property type="match status" value="1"/>
</dbReference>
<comment type="similarity">
    <text evidence="18">Belongs to the NnrE/AIBP family.</text>
</comment>
<dbReference type="Gene3D" id="3.40.50.10260">
    <property type="entry name" value="YjeF N-terminal domain"/>
    <property type="match status" value="1"/>
</dbReference>
<keyword evidence="13" id="KW-0511">Multifunctional enzyme</keyword>
<dbReference type="InterPro" id="IPR029056">
    <property type="entry name" value="Ribokinase-like"/>
</dbReference>
<evidence type="ECO:0000256" key="16">
    <source>
        <dbReference type="ARBA" id="ARBA00049209"/>
    </source>
</evidence>
<protein>
    <recommendedName>
        <fullName evidence="19">Bifunctional NAD(P)H-hydrate repair enzyme</fullName>
    </recommendedName>
    <alternativeName>
        <fullName evidence="19">Nicotinamide nucleotide repair protein</fullName>
    </alternativeName>
    <domain>
        <recommendedName>
            <fullName evidence="19">ADP-dependent (S)-NAD(P)H-hydrate dehydratase</fullName>
            <ecNumber evidence="19">4.2.1.136</ecNumber>
        </recommendedName>
        <alternativeName>
            <fullName evidence="19">ADP-dependent NAD(P)HX dehydratase</fullName>
        </alternativeName>
    </domain>
    <domain>
        <recommendedName>
            <fullName evidence="19">NAD(P)H-hydrate epimerase</fullName>
            <ecNumber evidence="19">5.1.99.6</ecNumber>
        </recommendedName>
    </domain>
</protein>
<comment type="similarity">
    <text evidence="17">Belongs to the NnrD/CARKD family.</text>
</comment>
<feature type="binding site" evidence="18">
    <location>
        <position position="159"/>
    </location>
    <ligand>
        <name>(6S)-NADPHX</name>
        <dbReference type="ChEBI" id="CHEBI:64076"/>
    </ligand>
</feature>
<evidence type="ECO:0000256" key="5">
    <source>
        <dbReference type="ARBA" id="ARBA00022723"/>
    </source>
</evidence>
<dbReference type="NCBIfam" id="TIGR00197">
    <property type="entry name" value="yjeF_nterm"/>
    <property type="match status" value="1"/>
</dbReference>
<evidence type="ECO:0000256" key="14">
    <source>
        <dbReference type="ARBA" id="ARBA00025153"/>
    </source>
</evidence>
<dbReference type="InterPro" id="IPR004443">
    <property type="entry name" value="YjeF_N_dom"/>
</dbReference>
<reference evidence="22 23" key="1">
    <citation type="submission" date="2016-11" db="EMBL/GenBank/DDBJ databases">
        <authorList>
            <person name="Jaros S."/>
            <person name="Januszkiewicz K."/>
            <person name="Wedrychowicz H."/>
        </authorList>
    </citation>
    <scope>NUCLEOTIDE SEQUENCE [LARGE SCALE GENOMIC DNA]</scope>
    <source>
        <strain evidence="22 23">CGMCC 1.8863</strain>
    </source>
</reference>
<dbReference type="GO" id="GO:0005524">
    <property type="term" value="F:ATP binding"/>
    <property type="evidence" value="ECO:0007669"/>
    <property type="project" value="UniProtKB-UniRule"/>
</dbReference>
<evidence type="ECO:0000256" key="9">
    <source>
        <dbReference type="ARBA" id="ARBA00022958"/>
    </source>
</evidence>
<feature type="binding site" evidence="17">
    <location>
        <position position="439"/>
    </location>
    <ligand>
        <name>AMP</name>
        <dbReference type="ChEBI" id="CHEBI:456215"/>
    </ligand>
</feature>
<dbReference type="Proteomes" id="UP000184231">
    <property type="component" value="Unassembled WGS sequence"/>
</dbReference>
<comment type="catalytic activity">
    <reaction evidence="15 17 19">
        <text>(6S)-NADHX + ADP = AMP + phosphate + NADH + H(+)</text>
        <dbReference type="Rhea" id="RHEA:32223"/>
        <dbReference type="ChEBI" id="CHEBI:15378"/>
        <dbReference type="ChEBI" id="CHEBI:43474"/>
        <dbReference type="ChEBI" id="CHEBI:57945"/>
        <dbReference type="ChEBI" id="CHEBI:64074"/>
        <dbReference type="ChEBI" id="CHEBI:456215"/>
        <dbReference type="ChEBI" id="CHEBI:456216"/>
        <dbReference type="EC" id="4.2.1.136"/>
    </reaction>
</comment>
<feature type="binding site" evidence="18">
    <location>
        <position position="59"/>
    </location>
    <ligand>
        <name>K(+)</name>
        <dbReference type="ChEBI" id="CHEBI:29103"/>
    </ligand>
</feature>
<dbReference type="InterPro" id="IPR000631">
    <property type="entry name" value="CARKD"/>
</dbReference>
<dbReference type="InterPro" id="IPR017953">
    <property type="entry name" value="Carbohydrate_kinase_pred_CS"/>
</dbReference>
<dbReference type="EC" id="5.1.99.6" evidence="19"/>
<evidence type="ECO:0000256" key="18">
    <source>
        <dbReference type="HAMAP-Rule" id="MF_01966"/>
    </source>
</evidence>
<dbReference type="InterPro" id="IPR030677">
    <property type="entry name" value="Nnr"/>
</dbReference>
<keyword evidence="11 18" id="KW-0413">Isomerase</keyword>
<evidence type="ECO:0000256" key="8">
    <source>
        <dbReference type="ARBA" id="ARBA00022857"/>
    </source>
</evidence>